<accession>A0A016W0B2</accession>
<keyword evidence="1" id="KW-0472">Membrane</keyword>
<sequence length="311" mass="35364">MVVNVPQTAFEILSVFVYCFVLFVICTSRQKVFKTTFYLIFVATGIADVVSIFVNSYLVIQGELVLGPDYQHIASFCVVTSGYTFVMHMIGNLTIAFNRYSAICLAEHYDKIWTPRNTWIAIAMQNLIAIAAVANTIGAKMTYVREPDGSYTFTGLETHLDTVNRFIYFGVCLVYAVISAILNVLLIYKFHRLSRSNEHIKHGHHEKRLFLYSLIVFAFCLLMCAQQIGKVFVIFSGNYDSFLWITMQFFWINDVMVSIPPYSLLVLCSHLRRDSMGLLLCKWRQSGILPASSSKTPATERKALSTIRVTK</sequence>
<dbReference type="InterPro" id="IPR019426">
    <property type="entry name" value="7TM_GPCR_serpentine_rcpt_Srv"/>
</dbReference>
<evidence type="ECO:0000256" key="1">
    <source>
        <dbReference type="SAM" id="Phobius"/>
    </source>
</evidence>
<dbReference type="CDD" id="cd00637">
    <property type="entry name" value="7tm_classA_rhodopsin-like"/>
    <property type="match status" value="1"/>
</dbReference>
<dbReference type="Proteomes" id="UP000024635">
    <property type="component" value="Unassembled WGS sequence"/>
</dbReference>
<evidence type="ECO:0000313" key="2">
    <source>
        <dbReference type="EMBL" id="EYC32717.1"/>
    </source>
</evidence>
<dbReference type="AlphaFoldDB" id="A0A016W0B2"/>
<feature type="transmembrane region" description="Helical" evidence="1">
    <location>
        <begin position="37"/>
        <end position="60"/>
    </location>
</feature>
<dbReference type="OrthoDB" id="5791421at2759"/>
<dbReference type="PANTHER" id="PTHR31552">
    <property type="entry name" value="SERPENTINE RECEPTOR CLASS GAMMA"/>
    <property type="match status" value="1"/>
</dbReference>
<gene>
    <name evidence="2" type="primary">Acey_s0002.g1059</name>
    <name evidence="2" type="ORF">Y032_0002g1059</name>
</gene>
<keyword evidence="1" id="KW-1133">Transmembrane helix</keyword>
<keyword evidence="1" id="KW-0812">Transmembrane</keyword>
<feature type="transmembrane region" description="Helical" evidence="1">
    <location>
        <begin position="249"/>
        <end position="268"/>
    </location>
</feature>
<name>A0A016W0B2_9BILA</name>
<protein>
    <recommendedName>
        <fullName evidence="4">Serpentine receptor class gamma</fullName>
    </recommendedName>
</protein>
<reference evidence="3" key="1">
    <citation type="journal article" date="2015" name="Nat. Genet.">
        <title>The genome and transcriptome of the zoonotic hookworm Ancylostoma ceylanicum identify infection-specific gene families.</title>
        <authorList>
            <person name="Schwarz E.M."/>
            <person name="Hu Y."/>
            <person name="Antoshechkin I."/>
            <person name="Miller M.M."/>
            <person name="Sternberg P.W."/>
            <person name="Aroian R.V."/>
        </authorList>
    </citation>
    <scope>NUCLEOTIDE SEQUENCE</scope>
    <source>
        <strain evidence="3">HY135</strain>
    </source>
</reference>
<comment type="caution">
    <text evidence="2">The sequence shown here is derived from an EMBL/GenBank/DDBJ whole genome shotgun (WGS) entry which is preliminary data.</text>
</comment>
<evidence type="ECO:0008006" key="4">
    <source>
        <dbReference type="Google" id="ProtNLM"/>
    </source>
</evidence>
<proteinExistence type="predicted"/>
<dbReference type="Gene3D" id="1.20.1070.10">
    <property type="entry name" value="Rhodopsin 7-helix transmembrane proteins"/>
    <property type="match status" value="1"/>
</dbReference>
<dbReference type="Pfam" id="PF10323">
    <property type="entry name" value="7TM_GPCR_Srv"/>
    <property type="match status" value="1"/>
</dbReference>
<dbReference type="SUPFAM" id="SSF81321">
    <property type="entry name" value="Family A G protein-coupled receptor-like"/>
    <property type="match status" value="1"/>
</dbReference>
<feature type="transmembrane region" description="Helical" evidence="1">
    <location>
        <begin position="166"/>
        <end position="188"/>
    </location>
</feature>
<feature type="transmembrane region" description="Helical" evidence="1">
    <location>
        <begin position="118"/>
        <end position="137"/>
    </location>
</feature>
<feature type="transmembrane region" description="Helical" evidence="1">
    <location>
        <begin position="209"/>
        <end position="229"/>
    </location>
</feature>
<dbReference type="EMBL" id="JARK01001338">
    <property type="protein sequence ID" value="EYC32717.1"/>
    <property type="molecule type" value="Genomic_DNA"/>
</dbReference>
<dbReference type="PANTHER" id="PTHR31552:SF8">
    <property type="entry name" value="SERPENTINE RECEPTOR CLASS GAMMA"/>
    <property type="match status" value="1"/>
</dbReference>
<feature type="transmembrane region" description="Helical" evidence="1">
    <location>
        <begin position="72"/>
        <end position="97"/>
    </location>
</feature>
<feature type="transmembrane region" description="Helical" evidence="1">
    <location>
        <begin position="6"/>
        <end position="25"/>
    </location>
</feature>
<evidence type="ECO:0000313" key="3">
    <source>
        <dbReference type="Proteomes" id="UP000024635"/>
    </source>
</evidence>
<organism evidence="2 3">
    <name type="scientific">Ancylostoma ceylanicum</name>
    <dbReference type="NCBI Taxonomy" id="53326"/>
    <lineage>
        <taxon>Eukaryota</taxon>
        <taxon>Metazoa</taxon>
        <taxon>Ecdysozoa</taxon>
        <taxon>Nematoda</taxon>
        <taxon>Chromadorea</taxon>
        <taxon>Rhabditida</taxon>
        <taxon>Rhabditina</taxon>
        <taxon>Rhabditomorpha</taxon>
        <taxon>Strongyloidea</taxon>
        <taxon>Ancylostomatidae</taxon>
        <taxon>Ancylostomatinae</taxon>
        <taxon>Ancylostoma</taxon>
    </lineage>
</organism>
<keyword evidence="3" id="KW-1185">Reference proteome</keyword>